<feature type="compositionally biased region" description="Low complexity" evidence="3">
    <location>
        <begin position="380"/>
        <end position="398"/>
    </location>
</feature>
<feature type="region of interest" description="Disordered" evidence="3">
    <location>
        <begin position="425"/>
        <end position="454"/>
    </location>
</feature>
<gene>
    <name evidence="4" type="ORF">EWM64_g1431</name>
</gene>
<feature type="compositionally biased region" description="Acidic residues" evidence="3">
    <location>
        <begin position="15"/>
        <end position="26"/>
    </location>
</feature>
<evidence type="ECO:0000313" key="4">
    <source>
        <dbReference type="EMBL" id="TFY82582.1"/>
    </source>
</evidence>
<evidence type="ECO:0000313" key="5">
    <source>
        <dbReference type="Proteomes" id="UP000298061"/>
    </source>
</evidence>
<organism evidence="4 5">
    <name type="scientific">Hericium alpestre</name>
    <dbReference type="NCBI Taxonomy" id="135208"/>
    <lineage>
        <taxon>Eukaryota</taxon>
        <taxon>Fungi</taxon>
        <taxon>Dikarya</taxon>
        <taxon>Basidiomycota</taxon>
        <taxon>Agaricomycotina</taxon>
        <taxon>Agaricomycetes</taxon>
        <taxon>Russulales</taxon>
        <taxon>Hericiaceae</taxon>
        <taxon>Hericium</taxon>
    </lineage>
</organism>
<dbReference type="PANTHER" id="PTHR47566:SF1">
    <property type="entry name" value="PROTEIN NUD1"/>
    <property type="match status" value="1"/>
</dbReference>
<dbReference type="AlphaFoldDB" id="A0A4Z0A6D9"/>
<sequence length="454" mass="48509">MEDVATARPAWQTDDLLDEWPDDDEPTTSSHGGSRSSVSFTVPIGSIRVHETEDGSPNAGRSSSDDTDAAGTFLIRHDAPAAILPKTPGKNAIKDFFSPLPLERMFEPPSPPQNSTQPPPLNPSAPAVPSRLSQAHRAASFSFQDEEDVVQSSQTVELQENENDMAADDGLKPDMNCQFTFNVPRHTPSNALTPSGTGFPQAQSTPGRPSLQIPSAPQTDPRLRLFQFQYDTFTRDHLSAMVDSIAVNSPSLSNTGNLTPAGSASSPFALSRVSDLTPQNSDARSAKRVKLSPVSDYGEGEGAGAVIQRPQLQVPLQRDYVGESRSLMAQIKQQARDFSTISTVASAQSPAARADRTPHQARADPPSAARQSALSVPVTADSDASAAGSSGSKRTSYSSLGYREQAANLMAQIKSDMKGAKRLFSVDTDASRTRADITEPSQSFRSDGRSLVQD</sequence>
<dbReference type="GO" id="GO:0035591">
    <property type="term" value="F:signaling adaptor activity"/>
    <property type="evidence" value="ECO:0007669"/>
    <property type="project" value="TreeGrafter"/>
</dbReference>
<dbReference type="InterPro" id="IPR052574">
    <property type="entry name" value="CDIRP"/>
</dbReference>
<evidence type="ECO:0000256" key="2">
    <source>
        <dbReference type="ARBA" id="ARBA00022737"/>
    </source>
</evidence>
<protein>
    <submittedName>
        <fullName evidence="4">Uncharacterized protein</fullName>
    </submittedName>
</protein>
<reference evidence="4 5" key="1">
    <citation type="submission" date="2019-02" db="EMBL/GenBank/DDBJ databases">
        <title>Genome sequencing of the rare red list fungi Hericium alpestre (H. flagellum).</title>
        <authorList>
            <person name="Buettner E."/>
            <person name="Kellner H."/>
        </authorList>
    </citation>
    <scope>NUCLEOTIDE SEQUENCE [LARGE SCALE GENOMIC DNA]</scope>
    <source>
        <strain evidence="4 5">DSM 108284</strain>
    </source>
</reference>
<evidence type="ECO:0000256" key="1">
    <source>
        <dbReference type="ARBA" id="ARBA00022614"/>
    </source>
</evidence>
<feature type="compositionally biased region" description="Polar residues" evidence="3">
    <location>
        <begin position="184"/>
        <end position="218"/>
    </location>
</feature>
<feature type="compositionally biased region" description="Pro residues" evidence="3">
    <location>
        <begin position="108"/>
        <end position="123"/>
    </location>
</feature>
<feature type="region of interest" description="Disordered" evidence="3">
    <location>
        <begin position="275"/>
        <end position="300"/>
    </location>
</feature>
<keyword evidence="1" id="KW-0433">Leucine-rich repeat</keyword>
<dbReference type="OrthoDB" id="7451790at2759"/>
<dbReference type="PANTHER" id="PTHR47566">
    <property type="match status" value="1"/>
</dbReference>
<keyword evidence="5" id="KW-1185">Reference proteome</keyword>
<feature type="non-terminal residue" evidence="4">
    <location>
        <position position="454"/>
    </location>
</feature>
<feature type="compositionally biased region" description="Low complexity" evidence="3">
    <location>
        <begin position="27"/>
        <end position="39"/>
    </location>
</feature>
<name>A0A4Z0A6D9_9AGAM</name>
<dbReference type="EMBL" id="SFCI01000095">
    <property type="protein sequence ID" value="TFY82582.1"/>
    <property type="molecule type" value="Genomic_DNA"/>
</dbReference>
<feature type="compositionally biased region" description="Basic and acidic residues" evidence="3">
    <location>
        <begin position="353"/>
        <end position="362"/>
    </location>
</feature>
<evidence type="ECO:0000256" key="3">
    <source>
        <dbReference type="SAM" id="MobiDB-lite"/>
    </source>
</evidence>
<feature type="region of interest" description="Disordered" evidence="3">
    <location>
        <begin position="1"/>
        <end position="161"/>
    </location>
</feature>
<dbReference type="STRING" id="135208.A0A4Z0A6D9"/>
<feature type="region of interest" description="Disordered" evidence="3">
    <location>
        <begin position="346"/>
        <end position="398"/>
    </location>
</feature>
<feature type="region of interest" description="Disordered" evidence="3">
    <location>
        <begin position="184"/>
        <end position="220"/>
    </location>
</feature>
<accession>A0A4Z0A6D9</accession>
<comment type="caution">
    <text evidence="4">The sequence shown here is derived from an EMBL/GenBank/DDBJ whole genome shotgun (WGS) entry which is preliminary data.</text>
</comment>
<dbReference type="Proteomes" id="UP000298061">
    <property type="component" value="Unassembled WGS sequence"/>
</dbReference>
<keyword evidence="2" id="KW-0677">Repeat</keyword>
<proteinExistence type="predicted"/>